<dbReference type="PRINTS" id="PR00368">
    <property type="entry name" value="FADPNR"/>
</dbReference>
<evidence type="ECO:0000313" key="7">
    <source>
        <dbReference type="EMBL" id="RWX73808.1"/>
    </source>
</evidence>
<dbReference type="EMBL" id="RXGA01000002">
    <property type="protein sequence ID" value="RWX73808.1"/>
    <property type="molecule type" value="Genomic_DNA"/>
</dbReference>
<keyword evidence="4" id="KW-1015">Disulfide bond</keyword>
<dbReference type="PRINTS" id="PR00469">
    <property type="entry name" value="PNDRDTASEII"/>
</dbReference>
<evidence type="ECO:0000256" key="4">
    <source>
        <dbReference type="ARBA" id="ARBA00023157"/>
    </source>
</evidence>
<keyword evidence="2" id="KW-0274">FAD</keyword>
<dbReference type="PANTHER" id="PTHR48105">
    <property type="entry name" value="THIOREDOXIN REDUCTASE 1-RELATED-RELATED"/>
    <property type="match status" value="1"/>
</dbReference>
<dbReference type="SUPFAM" id="SSF51905">
    <property type="entry name" value="FAD/NAD(P)-binding domain"/>
    <property type="match status" value="1"/>
</dbReference>
<evidence type="ECO:0000256" key="5">
    <source>
        <dbReference type="ARBA" id="ARBA00023284"/>
    </source>
</evidence>
<dbReference type="PROSITE" id="PS00573">
    <property type="entry name" value="PYRIDINE_REDOX_2"/>
    <property type="match status" value="1"/>
</dbReference>
<dbReference type="InterPro" id="IPR050097">
    <property type="entry name" value="Ferredoxin-NADP_redctase_2"/>
</dbReference>
<keyword evidence="5" id="KW-0676">Redox-active center</keyword>
<dbReference type="InterPro" id="IPR036188">
    <property type="entry name" value="FAD/NAD-bd_sf"/>
</dbReference>
<evidence type="ECO:0000256" key="2">
    <source>
        <dbReference type="ARBA" id="ARBA00022827"/>
    </source>
</evidence>
<evidence type="ECO:0000313" key="8">
    <source>
        <dbReference type="Proteomes" id="UP000288215"/>
    </source>
</evidence>
<protein>
    <submittedName>
        <fullName evidence="7">Thioredoxin reductase</fullName>
    </submittedName>
</protein>
<evidence type="ECO:0000259" key="6">
    <source>
        <dbReference type="Pfam" id="PF07992"/>
    </source>
</evidence>
<evidence type="ECO:0000256" key="3">
    <source>
        <dbReference type="ARBA" id="ARBA00023002"/>
    </source>
</evidence>
<organism evidence="7 8">
    <name type="scientific">Methanosuratincola subterraneus</name>
    <dbReference type="NCBI Taxonomy" id="2593994"/>
    <lineage>
        <taxon>Archaea</taxon>
        <taxon>Thermoproteota</taxon>
        <taxon>Methanosuratincolia</taxon>
        <taxon>Candidatus Methanomethylicales</taxon>
        <taxon>Candidatus Methanomethylicaceae</taxon>
        <taxon>Candidatus Methanosuratincola (ex Vanwonterghem et al. 2016)</taxon>
    </lineage>
</organism>
<dbReference type="InterPro" id="IPR008255">
    <property type="entry name" value="Pyr_nucl-diS_OxRdtase_2_AS"/>
</dbReference>
<dbReference type="GO" id="GO:0016668">
    <property type="term" value="F:oxidoreductase activity, acting on a sulfur group of donors, NAD(P) as acceptor"/>
    <property type="evidence" value="ECO:0007669"/>
    <property type="project" value="UniProtKB-ARBA"/>
</dbReference>
<name>A0A3S3S8B2_METS7</name>
<evidence type="ECO:0000256" key="1">
    <source>
        <dbReference type="ARBA" id="ARBA00022630"/>
    </source>
</evidence>
<dbReference type="Pfam" id="PF07992">
    <property type="entry name" value="Pyr_redox_2"/>
    <property type="match status" value="1"/>
</dbReference>
<feature type="domain" description="FAD/NAD(P)-binding" evidence="6">
    <location>
        <begin position="4"/>
        <end position="288"/>
    </location>
</feature>
<accession>A0A3S3S8B2</accession>
<comment type="caution">
    <text evidence="7">The sequence shown here is derived from an EMBL/GenBank/DDBJ whole genome shotgun (WGS) entry which is preliminary data.</text>
</comment>
<reference evidence="7 8" key="1">
    <citation type="submission" date="2018-12" db="EMBL/GenBank/DDBJ databases">
        <title>The complete genome of the methanogenic archaea of the candidate phylum Verstraetearchaeota, obtained from the metagenome of underground thermal water.</title>
        <authorList>
            <person name="Kadnikov V.V."/>
            <person name="Mardanov A.V."/>
            <person name="Beletsky A.V."/>
            <person name="Karnachuk O.V."/>
            <person name="Ravin N.V."/>
        </authorList>
    </citation>
    <scope>NUCLEOTIDE SEQUENCE [LARGE SCALE GENOMIC DNA]</scope>
    <source>
        <strain evidence="7">Ch88</strain>
    </source>
</reference>
<keyword evidence="1" id="KW-0285">Flavoprotein</keyword>
<dbReference type="AlphaFoldDB" id="A0A3S3S8B2"/>
<dbReference type="Proteomes" id="UP000288215">
    <property type="component" value="Unassembled WGS sequence"/>
</dbReference>
<dbReference type="InterPro" id="IPR023753">
    <property type="entry name" value="FAD/NAD-binding_dom"/>
</dbReference>
<proteinExistence type="predicted"/>
<dbReference type="Gene3D" id="3.50.50.60">
    <property type="entry name" value="FAD/NAD(P)-binding domain"/>
    <property type="match status" value="2"/>
</dbReference>
<sequence>MECDVLIIGAGPAGLAAAIYSSRQGLRTVVLEEAVIGGRATYAHVIDNYPGFPEGISGTELISRFAKQAEKFGAIIKPGEGAKEIKVSGDAKEVITANERYSSKALVIATGLRQKKLQIPGEERLLGRGVSYCATCDGFFFRNRKVAVIGGGNEAASDLLYLSSLAGKVVWVVGEDGITADESYLEKIREIGIEQITGARVVELLGGERLEGIVIEKGGSQEKLAVDGAFIAIGSVPTVEILKKAGIEVDEKGFIKTNEEMETNMAGVFAAGDCTGKSHQVILAAGQGAMAGIRASAFAKMKGRMTG</sequence>
<gene>
    <name evidence="7" type="ORF">Metus_0587</name>
</gene>
<keyword evidence="3" id="KW-0560">Oxidoreductase</keyword>